<accession>A0A1Q9A251</accession>
<name>A0A1Q9A251_9HYPH</name>
<dbReference type="Pfam" id="PF07940">
    <property type="entry name" value="Hepar_II_III_C"/>
    <property type="match status" value="1"/>
</dbReference>
<evidence type="ECO:0000256" key="1">
    <source>
        <dbReference type="ARBA" id="ARBA00004196"/>
    </source>
</evidence>
<dbReference type="OrthoDB" id="9787373at2"/>
<keyword evidence="5" id="KW-1185">Reference proteome</keyword>
<dbReference type="Proteomes" id="UP000185598">
    <property type="component" value="Unassembled WGS sequence"/>
</dbReference>
<dbReference type="Gene3D" id="2.70.98.70">
    <property type="match status" value="1"/>
</dbReference>
<dbReference type="InterPro" id="IPR008929">
    <property type="entry name" value="Chondroitin_lyas"/>
</dbReference>
<comment type="subcellular location">
    <subcellularLocation>
        <location evidence="1">Cell envelope</location>
    </subcellularLocation>
</comment>
<organism evidence="4 5">
    <name type="scientific">Allorhizobium taibaishanense</name>
    <dbReference type="NCBI Taxonomy" id="887144"/>
    <lineage>
        <taxon>Bacteria</taxon>
        <taxon>Pseudomonadati</taxon>
        <taxon>Pseudomonadota</taxon>
        <taxon>Alphaproteobacteria</taxon>
        <taxon>Hyphomicrobiales</taxon>
        <taxon>Rhizobiaceae</taxon>
        <taxon>Rhizobium/Agrobacterium group</taxon>
        <taxon>Allorhizobium</taxon>
    </lineage>
</organism>
<evidence type="ECO:0000313" key="3">
    <source>
        <dbReference type="EMBL" id="MBB4009072.1"/>
    </source>
</evidence>
<evidence type="ECO:0000259" key="2">
    <source>
        <dbReference type="Pfam" id="PF07940"/>
    </source>
</evidence>
<dbReference type="AlphaFoldDB" id="A0A1Q9A251"/>
<dbReference type="EMBL" id="JACIED010000004">
    <property type="protein sequence ID" value="MBB4009072.1"/>
    <property type="molecule type" value="Genomic_DNA"/>
</dbReference>
<dbReference type="GO" id="GO:0016829">
    <property type="term" value="F:lyase activity"/>
    <property type="evidence" value="ECO:0007669"/>
    <property type="project" value="InterPro"/>
</dbReference>
<comment type="caution">
    <text evidence="4">The sequence shown here is derived from an EMBL/GenBank/DDBJ whole genome shotgun (WGS) entry which is preliminary data.</text>
</comment>
<protein>
    <submittedName>
        <fullName evidence="3 4">Heparinase</fullName>
    </submittedName>
</protein>
<feature type="domain" description="Heparinase II/III-like C-terminal" evidence="2">
    <location>
        <begin position="310"/>
        <end position="547"/>
    </location>
</feature>
<dbReference type="RefSeq" id="WP_075615939.1">
    <property type="nucleotide sequence ID" value="NZ_JACIED010000004.1"/>
</dbReference>
<dbReference type="EMBL" id="MKIN01000023">
    <property type="protein sequence ID" value="OLP48626.1"/>
    <property type="molecule type" value="Genomic_DNA"/>
</dbReference>
<reference evidence="3 6" key="2">
    <citation type="submission" date="2020-08" db="EMBL/GenBank/DDBJ databases">
        <title>Genomic Encyclopedia of Type Strains, Phase IV (KMG-IV): sequencing the most valuable type-strain genomes for metagenomic binning, comparative biology and taxonomic classification.</title>
        <authorList>
            <person name="Goeker M."/>
        </authorList>
    </citation>
    <scope>NUCLEOTIDE SEQUENCE [LARGE SCALE GENOMIC DNA]</scope>
    <source>
        <strain evidence="3 6">DSM 100021</strain>
    </source>
</reference>
<proteinExistence type="predicted"/>
<dbReference type="Gene3D" id="1.50.10.100">
    <property type="entry name" value="Chondroitin AC/alginate lyase"/>
    <property type="match status" value="1"/>
</dbReference>
<evidence type="ECO:0000313" key="4">
    <source>
        <dbReference type="EMBL" id="OLP48626.1"/>
    </source>
</evidence>
<sequence length="558" mass="61588">MAQRQGQGLPVLYVRETSRRWRKHAWLPVRVAISRFGRRQVRLLVAPTDLRVVDPYVASEIFEGRFPLAGRLLDCGRASPFTVELPSQVFAAKLHSFSWLRHIRASKTAEASAHARAILDSWIKLNGKRSGIGWQPAVLAQRIIAWLSHSPVVLQDCETGFYRRFLKSLGRQVAYAGLLADIAPDGADRLKLRIALAMASIAMTASTRRIRKAAQNLDLELERQVLADGGHVSRNPQAALDILFDLLPLRQTYVNLGHDVPVKLISTIDRMFPAIRFFRHSNGDLALFNGATATLANDLMSVLRYDESGGQPFRALPHSHYQRLAAETAVVLVDTGAPPPGDISRSAHAGCLSFEFSSGRHRLVVNSGAPRFAGDRYRQMARATAAHSTLVIGDQSSSRISASRYLGPIVTGGVSSVDVMRRAGDDGSDHLTARHDGYRRGFDILHERDLRLNATGTKLVGHDRLLSGKGEPLSEPPKSGAIVRFHIHPSVRLIQEDEHNIRLSANGGSETWIFSSPTGYPVIAEDVFFAGLSGIQTSEQIELSMDTPEIWWFFSKQG</sequence>
<dbReference type="Proteomes" id="UP000544107">
    <property type="component" value="Unassembled WGS sequence"/>
</dbReference>
<dbReference type="InterPro" id="IPR012480">
    <property type="entry name" value="Hepar_II_III_C"/>
</dbReference>
<gene>
    <name evidence="4" type="ORF">BJF91_01385</name>
    <name evidence="3" type="ORF">GGQ71_003354</name>
</gene>
<reference evidence="4 5" key="1">
    <citation type="submission" date="2016-09" db="EMBL/GenBank/DDBJ databases">
        <title>Rhizobium oryziradicis sp. nov., isolated from the root of rice.</title>
        <authorList>
            <person name="Zhao J."/>
            <person name="Zhang X."/>
        </authorList>
    </citation>
    <scope>NUCLEOTIDE SEQUENCE [LARGE SCALE GENOMIC DNA]</scope>
    <source>
        <strain evidence="4 5">14971</strain>
    </source>
</reference>
<evidence type="ECO:0000313" key="6">
    <source>
        <dbReference type="Proteomes" id="UP000544107"/>
    </source>
</evidence>
<dbReference type="STRING" id="887144.BJF91_01385"/>
<evidence type="ECO:0000313" key="5">
    <source>
        <dbReference type="Proteomes" id="UP000185598"/>
    </source>
</evidence>
<dbReference type="GO" id="GO:0030313">
    <property type="term" value="C:cell envelope"/>
    <property type="evidence" value="ECO:0007669"/>
    <property type="project" value="UniProtKB-SubCell"/>
</dbReference>